<dbReference type="Gene3D" id="3.40.630.30">
    <property type="match status" value="1"/>
</dbReference>
<evidence type="ECO:0000259" key="2">
    <source>
        <dbReference type="PROSITE" id="PS51186"/>
    </source>
</evidence>
<accession>A0A1G9E8R8</accession>
<dbReference type="GO" id="GO:0016747">
    <property type="term" value="F:acyltransferase activity, transferring groups other than amino-acyl groups"/>
    <property type="evidence" value="ECO:0007669"/>
    <property type="project" value="InterPro"/>
</dbReference>
<dbReference type="PROSITE" id="PS51186">
    <property type="entry name" value="GNAT"/>
    <property type="match status" value="1"/>
</dbReference>
<dbReference type="InterPro" id="IPR000182">
    <property type="entry name" value="GNAT_dom"/>
</dbReference>
<protein>
    <submittedName>
        <fullName evidence="3">N-acetylglutamate synthase, GNAT family</fullName>
    </submittedName>
</protein>
<name>A0A1G9E8R8_9EURY</name>
<gene>
    <name evidence="3" type="ORF">SAMN04515672_3807</name>
</gene>
<keyword evidence="4" id="KW-1185">Reference proteome</keyword>
<sequence>MYVRDAKNREEVWLLDAIEAMELDETAFRSRDYVVAVDETSGEKAGFGRIRVHKRDDGASTDTDSGRAGGRADDVCELTSVGVLESWRGQGVGAHVVERLVEYAGDQGFETVYSLTGEGSYLAQFGFRRIEESALPGPLQKRLEDKREGVDPDAVPLEIDVDEFQLPERLREAFKRAPDGRDEASDDDSPEDFGIDPESATYKYDTGR</sequence>
<feature type="compositionally biased region" description="Basic and acidic residues" evidence="1">
    <location>
        <begin position="170"/>
        <end position="183"/>
    </location>
</feature>
<evidence type="ECO:0000313" key="3">
    <source>
        <dbReference type="EMBL" id="SDK72507.1"/>
    </source>
</evidence>
<reference evidence="4" key="1">
    <citation type="submission" date="2016-10" db="EMBL/GenBank/DDBJ databases">
        <authorList>
            <person name="Varghese N."/>
            <person name="Submissions S."/>
        </authorList>
    </citation>
    <scope>NUCLEOTIDE SEQUENCE [LARGE SCALE GENOMIC DNA]</scope>
    <source>
        <strain evidence="4">B4,CECT 8067,JCM 17497</strain>
    </source>
</reference>
<evidence type="ECO:0000313" key="4">
    <source>
        <dbReference type="Proteomes" id="UP000198882"/>
    </source>
</evidence>
<dbReference type="Pfam" id="PF00583">
    <property type="entry name" value="Acetyltransf_1"/>
    <property type="match status" value="1"/>
</dbReference>
<evidence type="ECO:0000256" key="1">
    <source>
        <dbReference type="SAM" id="MobiDB-lite"/>
    </source>
</evidence>
<dbReference type="CDD" id="cd04301">
    <property type="entry name" value="NAT_SF"/>
    <property type="match status" value="1"/>
</dbReference>
<dbReference type="InterPro" id="IPR016181">
    <property type="entry name" value="Acyl_CoA_acyltransferase"/>
</dbReference>
<dbReference type="RefSeq" id="WP_090310596.1">
    <property type="nucleotide sequence ID" value="NZ_FNFE01000006.1"/>
</dbReference>
<dbReference type="SUPFAM" id="SSF55729">
    <property type="entry name" value="Acyl-CoA N-acyltransferases (Nat)"/>
    <property type="match status" value="1"/>
</dbReference>
<dbReference type="EMBL" id="FNFE01000006">
    <property type="protein sequence ID" value="SDK72507.1"/>
    <property type="molecule type" value="Genomic_DNA"/>
</dbReference>
<proteinExistence type="predicted"/>
<dbReference type="Proteomes" id="UP000198882">
    <property type="component" value="Unassembled WGS sequence"/>
</dbReference>
<feature type="region of interest" description="Disordered" evidence="1">
    <location>
        <begin position="170"/>
        <end position="208"/>
    </location>
</feature>
<feature type="compositionally biased region" description="Acidic residues" evidence="1">
    <location>
        <begin position="184"/>
        <end position="195"/>
    </location>
</feature>
<organism evidence="3 4">
    <name type="scientific">Natronorubrum texcoconense</name>
    <dbReference type="NCBI Taxonomy" id="1095776"/>
    <lineage>
        <taxon>Archaea</taxon>
        <taxon>Methanobacteriati</taxon>
        <taxon>Methanobacteriota</taxon>
        <taxon>Stenosarchaea group</taxon>
        <taxon>Halobacteria</taxon>
        <taxon>Halobacteriales</taxon>
        <taxon>Natrialbaceae</taxon>
        <taxon>Natronorubrum</taxon>
    </lineage>
</organism>
<dbReference type="OrthoDB" id="104811at2157"/>
<feature type="domain" description="N-acetyltransferase" evidence="2">
    <location>
        <begin position="1"/>
        <end position="162"/>
    </location>
</feature>
<dbReference type="AlphaFoldDB" id="A0A1G9E8R8"/>